<keyword evidence="3 6" id="KW-0812">Transmembrane</keyword>
<dbReference type="InterPro" id="IPR033463">
    <property type="entry name" value="sCache_3"/>
</dbReference>
<sequence length="142" mass="15692">MKRGRLSLQAIIIIFVCIVVAFSLGITDLLISHRVTSSVEDTQKEKALDVARMVSQSPAVIHALDGSVNKNEIQPFANQIRKVTYVNFVVVMNMEGIRLSHPQSNEIRKHFRGGDEGPALQGKEYVSYSKGTLGHSMRGSLL</sequence>
<protein>
    <recommendedName>
        <fullName evidence="7">Single cache domain-containing protein</fullName>
    </recommendedName>
</protein>
<dbReference type="AlphaFoldDB" id="A0A2N5M5Y3"/>
<evidence type="ECO:0000256" key="5">
    <source>
        <dbReference type="ARBA" id="ARBA00023136"/>
    </source>
</evidence>
<feature type="transmembrane region" description="Helical" evidence="6">
    <location>
        <begin position="6"/>
        <end position="31"/>
    </location>
</feature>
<keyword evidence="2" id="KW-1003">Cell membrane</keyword>
<name>A0A2N5M5Y3_9BACI</name>
<accession>A0A2N5M5Y3</accession>
<evidence type="ECO:0000313" key="9">
    <source>
        <dbReference type="Proteomes" id="UP000234748"/>
    </source>
</evidence>
<dbReference type="OrthoDB" id="9792686at2"/>
<dbReference type="Proteomes" id="UP000234748">
    <property type="component" value="Unassembled WGS sequence"/>
</dbReference>
<dbReference type="SUPFAM" id="SSF103190">
    <property type="entry name" value="Sensory domain-like"/>
    <property type="match status" value="1"/>
</dbReference>
<proteinExistence type="predicted"/>
<gene>
    <name evidence="8" type="ORF">CUU66_11345</name>
</gene>
<evidence type="ECO:0000256" key="1">
    <source>
        <dbReference type="ARBA" id="ARBA00004651"/>
    </source>
</evidence>
<evidence type="ECO:0000313" key="8">
    <source>
        <dbReference type="EMBL" id="PLT29774.1"/>
    </source>
</evidence>
<dbReference type="EMBL" id="PGUY01000034">
    <property type="protein sequence ID" value="PLT29774.1"/>
    <property type="molecule type" value="Genomic_DNA"/>
</dbReference>
<evidence type="ECO:0000256" key="4">
    <source>
        <dbReference type="ARBA" id="ARBA00022989"/>
    </source>
</evidence>
<keyword evidence="9" id="KW-1185">Reference proteome</keyword>
<keyword evidence="5 6" id="KW-0472">Membrane</keyword>
<dbReference type="GO" id="GO:0005886">
    <property type="term" value="C:plasma membrane"/>
    <property type="evidence" value="ECO:0007669"/>
    <property type="project" value="UniProtKB-SubCell"/>
</dbReference>
<comment type="subcellular location">
    <subcellularLocation>
        <location evidence="1">Cell membrane</location>
        <topology evidence="1">Multi-pass membrane protein</topology>
    </subcellularLocation>
</comment>
<dbReference type="InterPro" id="IPR029151">
    <property type="entry name" value="Sensor-like_sf"/>
</dbReference>
<evidence type="ECO:0000256" key="2">
    <source>
        <dbReference type="ARBA" id="ARBA00022475"/>
    </source>
</evidence>
<evidence type="ECO:0000256" key="3">
    <source>
        <dbReference type="ARBA" id="ARBA00022692"/>
    </source>
</evidence>
<dbReference type="RefSeq" id="WP_101642182.1">
    <property type="nucleotide sequence ID" value="NZ_PGUY01000034.1"/>
</dbReference>
<reference evidence="8 9" key="1">
    <citation type="submission" date="2017-11" db="EMBL/GenBank/DDBJ databases">
        <title>Comparitive Functional Genomics of Dry Heat Resistant strains isolated from the Viking Spacecraft.</title>
        <authorList>
            <person name="Seuylemezian A."/>
            <person name="Cooper K."/>
            <person name="Vaishampayan P."/>
        </authorList>
    </citation>
    <scope>NUCLEOTIDE SEQUENCE [LARGE SCALE GENOMIC DNA]</scope>
    <source>
        <strain evidence="8 9">V1-29</strain>
    </source>
</reference>
<evidence type="ECO:0000256" key="6">
    <source>
        <dbReference type="SAM" id="Phobius"/>
    </source>
</evidence>
<keyword evidence="4 6" id="KW-1133">Transmembrane helix</keyword>
<evidence type="ECO:0000259" key="7">
    <source>
        <dbReference type="Pfam" id="PF17203"/>
    </source>
</evidence>
<organism evidence="8 9">
    <name type="scientific">Peribacillus deserti</name>
    <dbReference type="NCBI Taxonomy" id="673318"/>
    <lineage>
        <taxon>Bacteria</taxon>
        <taxon>Bacillati</taxon>
        <taxon>Bacillota</taxon>
        <taxon>Bacilli</taxon>
        <taxon>Bacillales</taxon>
        <taxon>Bacillaceae</taxon>
        <taxon>Peribacillus</taxon>
    </lineage>
</organism>
<comment type="caution">
    <text evidence="8">The sequence shown here is derived from an EMBL/GenBank/DDBJ whole genome shotgun (WGS) entry which is preliminary data.</text>
</comment>
<dbReference type="Pfam" id="PF17203">
    <property type="entry name" value="sCache_3_2"/>
    <property type="match status" value="1"/>
</dbReference>
<dbReference type="Gene3D" id="3.30.450.20">
    <property type="entry name" value="PAS domain"/>
    <property type="match status" value="1"/>
</dbReference>
<feature type="domain" description="Single cache" evidence="7">
    <location>
        <begin position="38"/>
        <end position="139"/>
    </location>
</feature>